<evidence type="ECO:0000256" key="1">
    <source>
        <dbReference type="SAM" id="MobiDB-lite"/>
    </source>
</evidence>
<feature type="region of interest" description="Disordered" evidence="1">
    <location>
        <begin position="41"/>
        <end position="100"/>
    </location>
</feature>
<organism evidence="2">
    <name type="scientific">Trypanosoma congolense (strain IL3000)</name>
    <dbReference type="NCBI Taxonomy" id="1068625"/>
    <lineage>
        <taxon>Eukaryota</taxon>
        <taxon>Discoba</taxon>
        <taxon>Euglenozoa</taxon>
        <taxon>Kinetoplastea</taxon>
        <taxon>Metakinetoplastina</taxon>
        <taxon>Trypanosomatida</taxon>
        <taxon>Trypanosomatidae</taxon>
        <taxon>Trypanosoma</taxon>
        <taxon>Nannomonas</taxon>
    </lineage>
</organism>
<protein>
    <submittedName>
        <fullName evidence="2">Uncharacterized protein</fullName>
    </submittedName>
</protein>
<feature type="compositionally biased region" description="Basic and acidic residues" evidence="1">
    <location>
        <begin position="88"/>
        <end position="97"/>
    </location>
</feature>
<evidence type="ECO:0000313" key="2">
    <source>
        <dbReference type="EMBL" id="CCC91867.1"/>
    </source>
</evidence>
<accession>G0UR56</accession>
<name>G0UR56_TRYCI</name>
<dbReference type="EMBL" id="HE575321">
    <property type="protein sequence ID" value="CCC91867.1"/>
    <property type="molecule type" value="Genomic_DNA"/>
</dbReference>
<gene>
    <name evidence="2" type="ORF">TCIL3000_8_760</name>
</gene>
<dbReference type="AlphaFoldDB" id="G0UR56"/>
<proteinExistence type="predicted"/>
<sequence length="127" mass="15211">MNFFAIFTRHPAHRTSQATKNERNTSVNKWLLLSFPFSLQTTKRNRRRKNNNNNKKYLKSTVIMGSRDGIQGVRRRKEQRLSKSQKRKEKEKNRNYERNIAAHSSLRKTQWTRTVQFISGIKLVLMF</sequence>
<feature type="compositionally biased region" description="Basic residues" evidence="1">
    <location>
        <begin position="73"/>
        <end position="87"/>
    </location>
</feature>
<reference evidence="2" key="1">
    <citation type="journal article" date="2012" name="Proc. Natl. Acad. Sci. U.S.A.">
        <title>Antigenic diversity is generated by distinct evolutionary mechanisms in African trypanosome species.</title>
        <authorList>
            <person name="Jackson A.P."/>
            <person name="Berry A."/>
            <person name="Aslett M."/>
            <person name="Allison H.C."/>
            <person name="Burton P."/>
            <person name="Vavrova-Anderson J."/>
            <person name="Brown R."/>
            <person name="Browne H."/>
            <person name="Corton N."/>
            <person name="Hauser H."/>
            <person name="Gamble J."/>
            <person name="Gilderthorp R."/>
            <person name="Marcello L."/>
            <person name="McQuillan J."/>
            <person name="Otto T.D."/>
            <person name="Quail M.A."/>
            <person name="Sanders M.J."/>
            <person name="van Tonder A."/>
            <person name="Ginger M.L."/>
            <person name="Field M.C."/>
            <person name="Barry J.D."/>
            <person name="Hertz-Fowler C."/>
            <person name="Berriman M."/>
        </authorList>
    </citation>
    <scope>NUCLEOTIDE SEQUENCE</scope>
    <source>
        <strain evidence="2">IL3000</strain>
    </source>
</reference>